<reference evidence="3 4" key="1">
    <citation type="submission" date="2016-10" db="EMBL/GenBank/DDBJ databases">
        <authorList>
            <person name="Varghese N."/>
            <person name="Submissions S."/>
        </authorList>
    </citation>
    <scope>NUCLEOTIDE SEQUENCE [LARGE SCALE GENOMIC DNA]</scope>
    <source>
        <strain evidence="3 4">CGMCC 1.11215</strain>
    </source>
</reference>
<evidence type="ECO:0000313" key="3">
    <source>
        <dbReference type="EMBL" id="SDM47788.1"/>
    </source>
</evidence>
<dbReference type="EMBL" id="FNIB01000001">
    <property type="protein sequence ID" value="SDM47788.1"/>
    <property type="molecule type" value="Genomic_DNA"/>
</dbReference>
<evidence type="ECO:0000256" key="1">
    <source>
        <dbReference type="ARBA" id="ARBA00023002"/>
    </source>
</evidence>
<dbReference type="STRING" id="1424659.SAMN05216368_10196"/>
<protein>
    <submittedName>
        <fullName evidence="3">F420-dependent oxidoreductase, G6PDH family</fullName>
    </submittedName>
</protein>
<accession>A0A5E9FTX9</accession>
<dbReference type="PANTHER" id="PTHR43244:SF1">
    <property type="entry name" value="5,10-METHYLENETETRAHYDROMETHANOPTERIN REDUCTASE"/>
    <property type="match status" value="1"/>
</dbReference>
<dbReference type="InterPro" id="IPR036661">
    <property type="entry name" value="Luciferase-like_sf"/>
</dbReference>
<dbReference type="InterPro" id="IPR011251">
    <property type="entry name" value="Luciferase-like_dom"/>
</dbReference>
<proteinExistence type="predicted"/>
<dbReference type="AlphaFoldDB" id="A0A5E9FTX9"/>
<dbReference type="GO" id="GO:0016705">
    <property type="term" value="F:oxidoreductase activity, acting on paired donors, with incorporation or reduction of molecular oxygen"/>
    <property type="evidence" value="ECO:0007669"/>
    <property type="project" value="InterPro"/>
</dbReference>
<evidence type="ECO:0000313" key="4">
    <source>
        <dbReference type="Proteomes" id="UP000199639"/>
    </source>
</evidence>
<name>A0A5E9FTX9_9MICO</name>
<dbReference type="Gene3D" id="3.20.20.30">
    <property type="entry name" value="Luciferase-like domain"/>
    <property type="match status" value="1"/>
</dbReference>
<dbReference type="NCBIfam" id="TIGR03557">
    <property type="entry name" value="F420_G6P_family"/>
    <property type="match status" value="1"/>
</dbReference>
<evidence type="ECO:0000259" key="2">
    <source>
        <dbReference type="Pfam" id="PF00296"/>
    </source>
</evidence>
<dbReference type="Pfam" id="PF00296">
    <property type="entry name" value="Bac_luciferase"/>
    <property type="match status" value="1"/>
</dbReference>
<dbReference type="InterPro" id="IPR050564">
    <property type="entry name" value="F420-G6PD/mer"/>
</dbReference>
<dbReference type="SUPFAM" id="SSF51679">
    <property type="entry name" value="Bacterial luciferase-like"/>
    <property type="match status" value="1"/>
</dbReference>
<gene>
    <name evidence="3" type="ORF">SAMN05216368_10196</name>
</gene>
<dbReference type="Proteomes" id="UP000199639">
    <property type="component" value="Unassembled WGS sequence"/>
</dbReference>
<feature type="domain" description="Luciferase-like" evidence="2">
    <location>
        <begin position="25"/>
        <end position="322"/>
    </location>
</feature>
<keyword evidence="1" id="KW-0560">Oxidoreductase</keyword>
<sequence length="349" mass="38610">MLRLNGYNILERGKVTVTQLQIGYAAMLEQFPPAEAVALSAYAEQHGFTGVMAADHFQPWVPAQGQSSFVWGVLASIAERTTGNFGPGVTAPTFRWHPAMVAQASATLASMYPGRHWLGLGSGEALNEHIVGGYWPEAPERINRMFEAIEIISKLFAGSLAGRDVKHAGQFFKLESTRLWTMPPVAPEILVATAGPVTAKRAGRLADGLITVGAPLEKISMLFGKFDDGAREAGKDPSTMPRVLQLHLSWAETDEEAMANALHEWPNGGMRFPKSDIRSPFEFEQLAKLVRPEDFEGRMIISADPDEHRKYIQRFVDLGFDRIYLHNVGRNQKQWIDVFGASVLPKLVR</sequence>
<dbReference type="PANTHER" id="PTHR43244">
    <property type="match status" value="1"/>
</dbReference>
<organism evidence="3 4">
    <name type="scientific">Cryobacterium flavum</name>
    <dbReference type="NCBI Taxonomy" id="1424659"/>
    <lineage>
        <taxon>Bacteria</taxon>
        <taxon>Bacillati</taxon>
        <taxon>Actinomycetota</taxon>
        <taxon>Actinomycetes</taxon>
        <taxon>Micrococcales</taxon>
        <taxon>Microbacteriaceae</taxon>
        <taxon>Cryobacterium</taxon>
    </lineage>
</organism>
<dbReference type="InterPro" id="IPR019945">
    <property type="entry name" value="F420_G6P_DH-rel"/>
</dbReference>
<dbReference type="CDD" id="cd01097">
    <property type="entry name" value="Tetrahydromethanopterin_reductase"/>
    <property type="match status" value="1"/>
</dbReference>